<accession>A0A5C1A9P6</accession>
<evidence type="ECO:0000256" key="3">
    <source>
        <dbReference type="SAM" id="SignalP"/>
    </source>
</evidence>
<dbReference type="InterPro" id="IPR001680">
    <property type="entry name" value="WD40_rpt"/>
</dbReference>
<dbReference type="KEGG" id="lrs:PX52LOC_01814"/>
<dbReference type="EMBL" id="CP042425">
    <property type="protein sequence ID" value="QEL14913.1"/>
    <property type="molecule type" value="Genomic_DNA"/>
</dbReference>
<dbReference type="SMART" id="SM00320">
    <property type="entry name" value="WD40"/>
    <property type="match status" value="3"/>
</dbReference>
<dbReference type="InterPro" id="IPR011044">
    <property type="entry name" value="Quino_amine_DH_bsu"/>
</dbReference>
<dbReference type="OrthoDB" id="242699at2"/>
<sequence length="861" mass="93246">MLRVMASTFAILLLAAAGGRAEPFEPKLLSKLGSDRFRYPGAITHITVSANGKYVAVAGSAPTRVYDFATGRLAWMMPGDQEGNFSLTYAEGFRGDHFVAFRIDSLRGLVVQHFDFRSPHPVHTALLKLDVGEAAAISPDGTLLAIPIGRRVRLFDTQTGRDVNRVLLPRGSGNAEEVVFSANGRRLAVKVNKGTVHTFDCLTGRELARFKPRPATREFTLSPDGNRLSAILEDNSLESLNLLTGERKKWRVGDQTFDHVVGLNDDQLLTMELTRGTWQVFDAATGRLVRKMPAMTNSAESFVEALALTPDGRTLLCGSNGGSVCDGVVTAWDIATGQKRPQSADEQANCTRFLFHGTDRLSGLQSTFSIVDGGPVSTWRRWQMATGRGGPLPTQRGLSERNLSPDGLWLISVRDNRVTMVNTVTGKPARTLTLPPETDVSAVWFYQDARRVGVNVGNAVLIWDLATNRTRRIDTNQNGANAVISSGRWFAWWVEFGESDKPSRNVLRTLDLETGRVGCDLTFPTRDDDWRFTPDGRLVRSAIAQAITPDATAAASQDLSVLDPATGRVIRRFTVAAGERLLDISADGRTVLTAANNEFEDTTEGSVGVTEAATGKVRWQLPALPDWAVTGGSFAPDGRRLAVGTTDGFVRVWDIGGTRTSPDALTAARLWDELAGPDAEKAFAAIVALGHVPEVAVPLLQAKVGPAVPVAEANIERWLRDLDSPVFANRRDATRNLRPLATRVRPAMESLLKTTPSPEARERLTDLLESATRPMPAEVKVIRAVEVLERIATDRELSADGRASAIELLRSWAAGADGATMTTEAKETLNRLRLSVQSPPPVLPASAPGTLGSPAPAALPR</sequence>
<protein>
    <submittedName>
        <fullName evidence="4">WD40 repeat domain-containing protein</fullName>
    </submittedName>
</protein>
<name>A0A5C1A9P6_9BACT</name>
<gene>
    <name evidence="4" type="ORF">PX52LOC_01814</name>
</gene>
<feature type="chain" id="PRO_5022924680" evidence="3">
    <location>
        <begin position="22"/>
        <end position="861"/>
    </location>
</feature>
<feature type="repeat" description="WD" evidence="1">
    <location>
        <begin position="633"/>
        <end position="655"/>
    </location>
</feature>
<evidence type="ECO:0000256" key="2">
    <source>
        <dbReference type="SAM" id="MobiDB-lite"/>
    </source>
</evidence>
<dbReference type="Gene3D" id="2.130.10.10">
    <property type="entry name" value="YVTN repeat-like/Quinoprotein amine dehydrogenase"/>
    <property type="match status" value="4"/>
</dbReference>
<organism evidence="4 5">
    <name type="scientific">Limnoglobus roseus</name>
    <dbReference type="NCBI Taxonomy" id="2598579"/>
    <lineage>
        <taxon>Bacteria</taxon>
        <taxon>Pseudomonadati</taxon>
        <taxon>Planctomycetota</taxon>
        <taxon>Planctomycetia</taxon>
        <taxon>Gemmatales</taxon>
        <taxon>Gemmataceae</taxon>
        <taxon>Limnoglobus</taxon>
    </lineage>
</organism>
<evidence type="ECO:0000256" key="1">
    <source>
        <dbReference type="PROSITE-ProRule" id="PRU00221"/>
    </source>
</evidence>
<dbReference type="PROSITE" id="PS50082">
    <property type="entry name" value="WD_REPEATS_2"/>
    <property type="match status" value="1"/>
</dbReference>
<reference evidence="5" key="1">
    <citation type="submission" date="2019-08" db="EMBL/GenBank/DDBJ databases">
        <title>Limnoglobus roseus gen. nov., sp. nov., a novel freshwater planctomycete with a giant genome from the family Gemmataceae.</title>
        <authorList>
            <person name="Kulichevskaya I.S."/>
            <person name="Naumoff D.G."/>
            <person name="Miroshnikov K."/>
            <person name="Ivanova A."/>
            <person name="Philippov D.A."/>
            <person name="Hakobyan A."/>
            <person name="Rijpstra I.C."/>
            <person name="Sinninghe Damste J.S."/>
            <person name="Liesack W."/>
            <person name="Dedysh S.N."/>
        </authorList>
    </citation>
    <scope>NUCLEOTIDE SEQUENCE [LARGE SCALE GENOMIC DNA]</scope>
    <source>
        <strain evidence="5">PX52</strain>
    </source>
</reference>
<evidence type="ECO:0000313" key="4">
    <source>
        <dbReference type="EMBL" id="QEL14913.1"/>
    </source>
</evidence>
<keyword evidence="3" id="KW-0732">Signal</keyword>
<feature type="region of interest" description="Disordered" evidence="2">
    <location>
        <begin position="836"/>
        <end position="861"/>
    </location>
</feature>
<dbReference type="AlphaFoldDB" id="A0A5C1A9P6"/>
<dbReference type="Proteomes" id="UP000324974">
    <property type="component" value="Chromosome"/>
</dbReference>
<dbReference type="PANTHER" id="PTHR19879">
    <property type="entry name" value="TRANSCRIPTION INITIATION FACTOR TFIID"/>
    <property type="match status" value="1"/>
</dbReference>
<dbReference type="InterPro" id="IPR015943">
    <property type="entry name" value="WD40/YVTN_repeat-like_dom_sf"/>
</dbReference>
<dbReference type="SUPFAM" id="SSF82171">
    <property type="entry name" value="DPP6 N-terminal domain-like"/>
    <property type="match status" value="1"/>
</dbReference>
<dbReference type="RefSeq" id="WP_149109771.1">
    <property type="nucleotide sequence ID" value="NZ_CP042425.1"/>
</dbReference>
<proteinExistence type="predicted"/>
<keyword evidence="1" id="KW-0853">WD repeat</keyword>
<dbReference type="SUPFAM" id="SSF50969">
    <property type="entry name" value="YVTN repeat-like/Quinoprotein amine dehydrogenase"/>
    <property type="match status" value="2"/>
</dbReference>
<feature type="signal peptide" evidence="3">
    <location>
        <begin position="1"/>
        <end position="21"/>
    </location>
</feature>
<dbReference type="Pfam" id="PF00400">
    <property type="entry name" value="WD40"/>
    <property type="match status" value="1"/>
</dbReference>
<keyword evidence="5" id="KW-1185">Reference proteome</keyword>
<dbReference type="PANTHER" id="PTHR19879:SF9">
    <property type="entry name" value="TRANSCRIPTION INITIATION FACTOR TFIID SUBUNIT 5"/>
    <property type="match status" value="1"/>
</dbReference>
<evidence type="ECO:0000313" key="5">
    <source>
        <dbReference type="Proteomes" id="UP000324974"/>
    </source>
</evidence>